<dbReference type="RefSeq" id="WP_036792606.1">
    <property type="nucleotide sequence ID" value="NZ_JAUZMX010000002.1"/>
</dbReference>
<sequence>MDYQHYYEAMIEILVDNFDTDIGEYNGQIELSVDEYNDSCSIAKEFNVAYNPDHSVLEVLHQSTPEVGEITSYIVSAPALGCVIDYLEDELIVDFED</sequence>
<accession>A0A0B7JL41</accession>
<name>A0A0B7JL41_9GAMM</name>
<protein>
    <submittedName>
        <fullName evidence="1">Uncharacterized protein</fullName>
    </submittedName>
</protein>
<dbReference type="EMBL" id="PYNF01000040">
    <property type="protein sequence ID" value="PSU90876.1"/>
    <property type="molecule type" value="Genomic_DNA"/>
</dbReference>
<evidence type="ECO:0000313" key="2">
    <source>
        <dbReference type="Proteomes" id="UP000241426"/>
    </source>
</evidence>
<dbReference type="AlphaFoldDB" id="A0A0B7JL41"/>
<organism evidence="1 2">
    <name type="scientific">Photobacterium kishitanii</name>
    <dbReference type="NCBI Taxonomy" id="318456"/>
    <lineage>
        <taxon>Bacteria</taxon>
        <taxon>Pseudomonadati</taxon>
        <taxon>Pseudomonadota</taxon>
        <taxon>Gammaproteobacteria</taxon>
        <taxon>Vibrionales</taxon>
        <taxon>Vibrionaceae</taxon>
        <taxon>Photobacterium</taxon>
    </lineage>
</organism>
<accession>A0A2T3KBD2</accession>
<dbReference type="eggNOG" id="ENOG5031NQP">
    <property type="taxonomic scope" value="Bacteria"/>
</dbReference>
<dbReference type="GeneID" id="29945991"/>
<comment type="caution">
    <text evidence="1">The sequence shown here is derived from an EMBL/GenBank/DDBJ whole genome shotgun (WGS) entry which is preliminary data.</text>
</comment>
<gene>
    <name evidence="1" type="ORF">C9J27_23560</name>
</gene>
<dbReference type="Proteomes" id="UP000241426">
    <property type="component" value="Unassembled WGS sequence"/>
</dbReference>
<evidence type="ECO:0000313" key="1">
    <source>
        <dbReference type="EMBL" id="PSU90876.1"/>
    </source>
</evidence>
<proteinExistence type="predicted"/>
<reference evidence="1 2" key="1">
    <citation type="submission" date="2018-01" db="EMBL/GenBank/DDBJ databases">
        <title>Whole genome sequencing of Histamine producing bacteria.</title>
        <authorList>
            <person name="Butler K."/>
        </authorList>
    </citation>
    <scope>NUCLEOTIDE SEQUENCE [LARGE SCALE GENOMIC DNA]</scope>
    <source>
        <strain evidence="1 2">FS-7.2</strain>
    </source>
</reference>